<organism evidence="13 14">
    <name type="scientific">Halomonas binhaiensis</name>
    <dbReference type="NCBI Taxonomy" id="2562282"/>
    <lineage>
        <taxon>Bacteria</taxon>
        <taxon>Pseudomonadati</taxon>
        <taxon>Pseudomonadota</taxon>
        <taxon>Gammaproteobacteria</taxon>
        <taxon>Oceanospirillales</taxon>
        <taxon>Halomonadaceae</taxon>
        <taxon>Halomonas</taxon>
    </lineage>
</organism>
<dbReference type="Gene3D" id="3.40.980.10">
    <property type="entry name" value="MoaB/Mog-like domain"/>
    <property type="match status" value="1"/>
</dbReference>
<accession>A0A5C1NGG7</accession>
<dbReference type="KEGG" id="hbh:E4T21_09365"/>
<dbReference type="PANTHER" id="PTHR10192">
    <property type="entry name" value="MOLYBDOPTERIN BIOSYNTHESIS PROTEIN"/>
    <property type="match status" value="1"/>
</dbReference>
<keyword evidence="6 11" id="KW-0808">Transferase</keyword>
<gene>
    <name evidence="13" type="ORF">E4T21_09365</name>
</gene>
<dbReference type="Gene3D" id="3.90.105.10">
    <property type="entry name" value="Molybdopterin biosynthesis moea protein, domain 2"/>
    <property type="match status" value="1"/>
</dbReference>
<comment type="similarity">
    <text evidence="4 11">Belongs to the MoeA family.</text>
</comment>
<comment type="catalytic activity">
    <reaction evidence="10">
        <text>adenylyl-molybdopterin + molybdate = Mo-molybdopterin + AMP + H(+)</text>
        <dbReference type="Rhea" id="RHEA:35047"/>
        <dbReference type="ChEBI" id="CHEBI:15378"/>
        <dbReference type="ChEBI" id="CHEBI:36264"/>
        <dbReference type="ChEBI" id="CHEBI:62727"/>
        <dbReference type="ChEBI" id="CHEBI:71302"/>
        <dbReference type="ChEBI" id="CHEBI:456215"/>
        <dbReference type="EC" id="2.10.1.1"/>
    </reaction>
</comment>
<dbReference type="InterPro" id="IPR036688">
    <property type="entry name" value="MoeA_C_domain_IV_sf"/>
</dbReference>
<comment type="pathway">
    <text evidence="3 11">Cofactor biosynthesis; molybdopterin biosynthesis.</text>
</comment>
<dbReference type="OrthoDB" id="9804758at2"/>
<keyword evidence="9 11" id="KW-0501">Molybdenum cofactor biosynthesis</keyword>
<comment type="cofactor">
    <cofactor evidence="1 11">
        <name>Mg(2+)</name>
        <dbReference type="ChEBI" id="CHEBI:18420"/>
    </cofactor>
</comment>
<dbReference type="GO" id="GO:0061599">
    <property type="term" value="F:molybdopterin molybdotransferase activity"/>
    <property type="evidence" value="ECO:0007669"/>
    <property type="project" value="UniProtKB-UniRule"/>
</dbReference>
<evidence type="ECO:0000256" key="5">
    <source>
        <dbReference type="ARBA" id="ARBA00022505"/>
    </source>
</evidence>
<dbReference type="PROSITE" id="PS01079">
    <property type="entry name" value="MOCF_BIOSYNTHESIS_2"/>
    <property type="match status" value="1"/>
</dbReference>
<dbReference type="EC" id="2.10.1.1" evidence="11"/>
<dbReference type="RefSeq" id="WP_149284744.1">
    <property type="nucleotide sequence ID" value="NZ_CP038437.2"/>
</dbReference>
<dbReference type="Pfam" id="PF03454">
    <property type="entry name" value="MoeA_C"/>
    <property type="match status" value="1"/>
</dbReference>
<keyword evidence="14" id="KW-1185">Reference proteome</keyword>
<keyword evidence="8 11" id="KW-0460">Magnesium</keyword>
<reference evidence="13" key="1">
    <citation type="submission" date="2021-02" db="EMBL/GenBank/DDBJ databases">
        <title>Strain Y2R2, a novel species of the genus Halomonas.</title>
        <authorList>
            <person name="Huang H."/>
        </authorList>
    </citation>
    <scope>NUCLEOTIDE SEQUENCE</scope>
    <source>
        <strain evidence="13">Y2R2</strain>
    </source>
</reference>
<dbReference type="Gene3D" id="2.170.190.11">
    <property type="entry name" value="Molybdopterin biosynthesis moea protein, domain 3"/>
    <property type="match status" value="1"/>
</dbReference>
<dbReference type="PANTHER" id="PTHR10192:SF5">
    <property type="entry name" value="GEPHYRIN"/>
    <property type="match status" value="1"/>
</dbReference>
<dbReference type="AlphaFoldDB" id="A0A5C1NGG7"/>
<feature type="domain" description="MoaB/Mog" evidence="12">
    <location>
        <begin position="184"/>
        <end position="327"/>
    </location>
</feature>
<dbReference type="GO" id="GO:0006777">
    <property type="term" value="P:Mo-molybdopterin cofactor biosynthetic process"/>
    <property type="evidence" value="ECO:0007669"/>
    <property type="project" value="UniProtKB-UniRule"/>
</dbReference>
<dbReference type="NCBIfam" id="TIGR00177">
    <property type="entry name" value="molyb_syn"/>
    <property type="match status" value="1"/>
</dbReference>
<dbReference type="InterPro" id="IPR001453">
    <property type="entry name" value="MoaB/Mog_dom"/>
</dbReference>
<name>A0A5C1NGG7_9GAMM</name>
<evidence type="ECO:0000256" key="4">
    <source>
        <dbReference type="ARBA" id="ARBA00010763"/>
    </source>
</evidence>
<comment type="function">
    <text evidence="2 11">Catalyzes the insertion of molybdate into adenylated molybdopterin with the concomitant release of AMP.</text>
</comment>
<evidence type="ECO:0000256" key="8">
    <source>
        <dbReference type="ARBA" id="ARBA00022842"/>
    </source>
</evidence>
<protein>
    <recommendedName>
        <fullName evidence="11">Molybdopterin molybdenumtransferase</fullName>
        <ecNumber evidence="11">2.10.1.1</ecNumber>
    </recommendedName>
</protein>
<dbReference type="GO" id="GO:0046872">
    <property type="term" value="F:metal ion binding"/>
    <property type="evidence" value="ECO:0007669"/>
    <property type="project" value="UniProtKB-UniRule"/>
</dbReference>
<dbReference type="SUPFAM" id="SSF63882">
    <property type="entry name" value="MoeA N-terminal region -like"/>
    <property type="match status" value="1"/>
</dbReference>
<evidence type="ECO:0000256" key="2">
    <source>
        <dbReference type="ARBA" id="ARBA00002901"/>
    </source>
</evidence>
<dbReference type="EMBL" id="CP038437">
    <property type="protein sequence ID" value="QEM81733.1"/>
    <property type="molecule type" value="Genomic_DNA"/>
</dbReference>
<dbReference type="InterPro" id="IPR036135">
    <property type="entry name" value="MoeA_linker/N_sf"/>
</dbReference>
<evidence type="ECO:0000256" key="7">
    <source>
        <dbReference type="ARBA" id="ARBA00022723"/>
    </source>
</evidence>
<keyword evidence="5 11" id="KW-0500">Molybdenum</keyword>
<dbReference type="Gene3D" id="2.40.340.10">
    <property type="entry name" value="MoeA, C-terminal, domain IV"/>
    <property type="match status" value="1"/>
</dbReference>
<evidence type="ECO:0000256" key="6">
    <source>
        <dbReference type="ARBA" id="ARBA00022679"/>
    </source>
</evidence>
<dbReference type="InterPro" id="IPR036425">
    <property type="entry name" value="MoaB/Mog-like_dom_sf"/>
</dbReference>
<evidence type="ECO:0000313" key="13">
    <source>
        <dbReference type="EMBL" id="QEM81733.1"/>
    </source>
</evidence>
<dbReference type="CDD" id="cd00887">
    <property type="entry name" value="MoeA"/>
    <property type="match status" value="1"/>
</dbReference>
<dbReference type="InterPro" id="IPR005110">
    <property type="entry name" value="MoeA_linker/N"/>
</dbReference>
<dbReference type="UniPathway" id="UPA00344"/>
<dbReference type="InterPro" id="IPR005111">
    <property type="entry name" value="MoeA_C_domain_IV"/>
</dbReference>
<dbReference type="InterPro" id="IPR038987">
    <property type="entry name" value="MoeA-like"/>
</dbReference>
<evidence type="ECO:0000256" key="9">
    <source>
        <dbReference type="ARBA" id="ARBA00023150"/>
    </source>
</evidence>
<dbReference type="GO" id="GO:0005829">
    <property type="term" value="C:cytosol"/>
    <property type="evidence" value="ECO:0007669"/>
    <property type="project" value="TreeGrafter"/>
</dbReference>
<dbReference type="SMART" id="SM00852">
    <property type="entry name" value="MoCF_biosynth"/>
    <property type="match status" value="1"/>
</dbReference>
<evidence type="ECO:0000256" key="11">
    <source>
        <dbReference type="RuleBase" id="RU365090"/>
    </source>
</evidence>
<dbReference type="Proteomes" id="UP000324285">
    <property type="component" value="Chromosome"/>
</dbReference>
<dbReference type="NCBIfam" id="NF045515">
    <property type="entry name" value="Glp_gephyrin"/>
    <property type="match status" value="1"/>
</dbReference>
<evidence type="ECO:0000313" key="14">
    <source>
        <dbReference type="Proteomes" id="UP000324285"/>
    </source>
</evidence>
<dbReference type="InterPro" id="IPR008284">
    <property type="entry name" value="MoCF_biosynth_CS"/>
</dbReference>
<dbReference type="FunFam" id="3.40.980.10:FF:000004">
    <property type="entry name" value="Molybdopterin molybdenumtransferase"/>
    <property type="match status" value="1"/>
</dbReference>
<evidence type="ECO:0000256" key="10">
    <source>
        <dbReference type="ARBA" id="ARBA00047317"/>
    </source>
</evidence>
<evidence type="ECO:0000256" key="3">
    <source>
        <dbReference type="ARBA" id="ARBA00005046"/>
    </source>
</evidence>
<dbReference type="SUPFAM" id="SSF63867">
    <property type="entry name" value="MoeA C-terminal domain-like"/>
    <property type="match status" value="1"/>
</dbReference>
<sequence length="413" mass="43979">MTSEAPLPPIESPLQPIEQALETLLRDAMLLGHESVDVIDAADRVLAQDVIATLDIPPFDNSAMDGYALHHDDAGQRLPIMERIAAGDAPSRLQRGYCARIFTGGALPAGADCVVMQEKVVLDDGHAVIPPDVPAGDNVRRQGRDVTRGHVLLPAGTRLDAAALGHLAGQGITQVNVIRRPRVALLSTGDEIVDPGQALAPGQIYNSNRPMLVNLLTHFGAEVVLTRSVPDSLASTQECLAEAASIADVVISTGGVSVGEEDHVKAALESLGELDLWRLAIRPGKPLALGRLPTGEDNRSARFIGLPGNPVSCFVGAWLFLRPLIGALLGCPSLKDLPRLWATSAFSTSTGPRQHYMRVQLNFTPDGMTAEAFSDQNSGVLSSCINADALAVIPPHSQIVRGDRIECMWLKLF</sequence>
<evidence type="ECO:0000256" key="1">
    <source>
        <dbReference type="ARBA" id="ARBA00001946"/>
    </source>
</evidence>
<dbReference type="Pfam" id="PF03453">
    <property type="entry name" value="MoeA_N"/>
    <property type="match status" value="1"/>
</dbReference>
<dbReference type="Pfam" id="PF00994">
    <property type="entry name" value="MoCF_biosynth"/>
    <property type="match status" value="1"/>
</dbReference>
<evidence type="ECO:0000259" key="12">
    <source>
        <dbReference type="SMART" id="SM00852"/>
    </source>
</evidence>
<dbReference type="SUPFAM" id="SSF53218">
    <property type="entry name" value="Molybdenum cofactor biosynthesis proteins"/>
    <property type="match status" value="1"/>
</dbReference>
<keyword evidence="7 11" id="KW-0479">Metal-binding</keyword>
<proteinExistence type="inferred from homology"/>